<reference evidence="2" key="1">
    <citation type="journal article" date="2015" name="Proc. Natl. Acad. Sci. U.S.A.">
        <title>Networks of energetic and metabolic interactions define dynamics in microbial communities.</title>
        <authorList>
            <person name="Embree M."/>
            <person name="Liu J.K."/>
            <person name="Al-Bassam M.M."/>
            <person name="Zengler K."/>
        </authorList>
    </citation>
    <scope>NUCLEOTIDE SEQUENCE</scope>
</reference>
<protein>
    <submittedName>
        <fullName evidence="2">Uncharacterized protein</fullName>
    </submittedName>
</protein>
<name>A0A0W8FIS0_9ZZZZ</name>
<proteinExistence type="predicted"/>
<feature type="region of interest" description="Disordered" evidence="1">
    <location>
        <begin position="1"/>
        <end position="29"/>
    </location>
</feature>
<sequence>MMNNELFEEKSMDYHPDATRSPDSRPCLDDLIVKSGL</sequence>
<dbReference type="EMBL" id="LNQE01001213">
    <property type="protein sequence ID" value="KUG20211.1"/>
    <property type="molecule type" value="Genomic_DNA"/>
</dbReference>
<evidence type="ECO:0000256" key="1">
    <source>
        <dbReference type="SAM" id="MobiDB-lite"/>
    </source>
</evidence>
<gene>
    <name evidence="2" type="ORF">ASZ90_010057</name>
</gene>
<comment type="caution">
    <text evidence="2">The sequence shown here is derived from an EMBL/GenBank/DDBJ whole genome shotgun (WGS) entry which is preliminary data.</text>
</comment>
<organism evidence="2">
    <name type="scientific">hydrocarbon metagenome</name>
    <dbReference type="NCBI Taxonomy" id="938273"/>
    <lineage>
        <taxon>unclassified sequences</taxon>
        <taxon>metagenomes</taxon>
        <taxon>ecological metagenomes</taxon>
    </lineage>
</organism>
<evidence type="ECO:0000313" key="2">
    <source>
        <dbReference type="EMBL" id="KUG20211.1"/>
    </source>
</evidence>
<dbReference type="AlphaFoldDB" id="A0A0W8FIS0"/>
<feature type="compositionally biased region" description="Basic and acidic residues" evidence="1">
    <location>
        <begin position="7"/>
        <end position="29"/>
    </location>
</feature>
<accession>A0A0W8FIS0</accession>